<keyword evidence="1" id="KW-1133">Transmembrane helix</keyword>
<organism evidence="3 4">
    <name type="scientific">Cirrhinus molitorella</name>
    <name type="common">mud carp</name>
    <dbReference type="NCBI Taxonomy" id="172907"/>
    <lineage>
        <taxon>Eukaryota</taxon>
        <taxon>Metazoa</taxon>
        <taxon>Chordata</taxon>
        <taxon>Craniata</taxon>
        <taxon>Vertebrata</taxon>
        <taxon>Euteleostomi</taxon>
        <taxon>Actinopterygii</taxon>
        <taxon>Neopterygii</taxon>
        <taxon>Teleostei</taxon>
        <taxon>Ostariophysi</taxon>
        <taxon>Cypriniformes</taxon>
        <taxon>Cyprinidae</taxon>
        <taxon>Labeoninae</taxon>
        <taxon>Labeonini</taxon>
        <taxon>Cirrhinus</taxon>
    </lineage>
</organism>
<dbReference type="PANTHER" id="PTHR21063:SF4">
    <property type="entry name" value="CD48 ANTIGEN-RELATED"/>
    <property type="match status" value="1"/>
</dbReference>
<keyword evidence="1" id="KW-0812">Transmembrane</keyword>
<feature type="domain" description="Ig-like" evidence="2">
    <location>
        <begin position="235"/>
        <end position="339"/>
    </location>
</feature>
<dbReference type="InterPro" id="IPR013106">
    <property type="entry name" value="Ig_V-set"/>
</dbReference>
<evidence type="ECO:0000259" key="2">
    <source>
        <dbReference type="PROSITE" id="PS50835"/>
    </source>
</evidence>
<dbReference type="SMART" id="SM00409">
    <property type="entry name" value="IG"/>
    <property type="match status" value="3"/>
</dbReference>
<dbReference type="Pfam" id="PF07679">
    <property type="entry name" value="I-set"/>
    <property type="match status" value="1"/>
</dbReference>
<dbReference type="Proteomes" id="UP001558613">
    <property type="component" value="Unassembled WGS sequence"/>
</dbReference>
<keyword evidence="4" id="KW-1185">Reference proteome</keyword>
<evidence type="ECO:0000256" key="1">
    <source>
        <dbReference type="SAM" id="Phobius"/>
    </source>
</evidence>
<reference evidence="3 4" key="1">
    <citation type="submission" date="2023-09" db="EMBL/GenBank/DDBJ databases">
        <authorList>
            <person name="Wang M."/>
        </authorList>
    </citation>
    <scope>NUCLEOTIDE SEQUENCE [LARGE SCALE GENOMIC DNA]</scope>
    <source>
        <strain evidence="3">GT-2023</strain>
        <tissue evidence="3">Liver</tissue>
    </source>
</reference>
<dbReference type="Gene3D" id="2.60.40.10">
    <property type="entry name" value="Immunoglobulins"/>
    <property type="match status" value="3"/>
</dbReference>
<gene>
    <name evidence="3" type="ORF">QQF64_019545</name>
</gene>
<name>A0ABR3LFS0_9TELE</name>
<accession>A0ABR3LFS0</accession>
<dbReference type="InterPro" id="IPR036179">
    <property type="entry name" value="Ig-like_dom_sf"/>
</dbReference>
<dbReference type="PROSITE" id="PS50835">
    <property type="entry name" value="IG_LIKE"/>
    <property type="match status" value="1"/>
</dbReference>
<dbReference type="InterPro" id="IPR003599">
    <property type="entry name" value="Ig_sub"/>
</dbReference>
<evidence type="ECO:0000313" key="4">
    <source>
        <dbReference type="Proteomes" id="UP001558613"/>
    </source>
</evidence>
<feature type="transmembrane region" description="Helical" evidence="1">
    <location>
        <begin position="353"/>
        <end position="376"/>
    </location>
</feature>
<dbReference type="SUPFAM" id="SSF48726">
    <property type="entry name" value="Immunoglobulin"/>
    <property type="match status" value="3"/>
</dbReference>
<dbReference type="InterPro" id="IPR013098">
    <property type="entry name" value="Ig_I-set"/>
</dbReference>
<dbReference type="InterPro" id="IPR013783">
    <property type="entry name" value="Ig-like_fold"/>
</dbReference>
<comment type="caution">
    <text evidence="3">The sequence shown here is derived from an EMBL/GenBank/DDBJ whole genome shotgun (WGS) entry which is preliminary data.</text>
</comment>
<dbReference type="PANTHER" id="PTHR21063">
    <property type="entry name" value="LFA-3"/>
    <property type="match status" value="1"/>
</dbReference>
<sequence>PLLPDTRLSSGVSGVCIDGVSVSVMEGESITLDTDVKTDQQVKISWYFDDIQIAEITGDLRKICRDVQCDGRFRNRLKLDQQTGSLTIKDTRTKDIGMYKLKIMRNSREHEKIFIVTVHGFFSGSTDEESAFVMKGGSVTIYTDVKTNQQEKIRWYFNDIRIAQINGDNSYNCTDVQCNEGTERFRDRLKLDHQTGSLTITNTRTTDSGVYKLRIISSSGITSENIFIVAVYNVPAAGPEEINREPVKEGKSVTLDTCVVKKQNDSVMWYFNDSLIIGYSNRNCTEVQCKDADERFRDRLKINQNGSLTITNTRTADTGLYKLEINSSKISIIKKFDVSVTVSDLNVYSGAKAASAVLLMMVAAAVAAFAGVIYCYRRRSTRARQNAHTMIQHNDEGNGVDSIRLSAWDSTDHC</sequence>
<dbReference type="InterPro" id="IPR007110">
    <property type="entry name" value="Ig-like_dom"/>
</dbReference>
<proteinExistence type="predicted"/>
<feature type="non-terminal residue" evidence="3">
    <location>
        <position position="1"/>
    </location>
</feature>
<protein>
    <recommendedName>
        <fullName evidence="2">Ig-like domain-containing protein</fullName>
    </recommendedName>
</protein>
<keyword evidence="1" id="KW-0472">Membrane</keyword>
<dbReference type="Pfam" id="PF07686">
    <property type="entry name" value="V-set"/>
    <property type="match status" value="2"/>
</dbReference>
<evidence type="ECO:0000313" key="3">
    <source>
        <dbReference type="EMBL" id="KAL1251749.1"/>
    </source>
</evidence>
<dbReference type="EMBL" id="JAYMGO010000022">
    <property type="protein sequence ID" value="KAL1251749.1"/>
    <property type="molecule type" value="Genomic_DNA"/>
</dbReference>